<dbReference type="RefSeq" id="XP_018137808.1">
    <property type="nucleotide sequence ID" value="XM_018294561.1"/>
</dbReference>
<dbReference type="GO" id="GO:0008999">
    <property type="term" value="F:protein-N-terminal-alanine acetyltransferase activity"/>
    <property type="evidence" value="ECO:0007669"/>
    <property type="project" value="TreeGrafter"/>
</dbReference>
<dbReference type="Pfam" id="PF13302">
    <property type="entry name" value="Acetyltransf_3"/>
    <property type="match status" value="1"/>
</dbReference>
<proteinExistence type="predicted"/>
<dbReference type="InterPro" id="IPR000182">
    <property type="entry name" value="GNAT_dom"/>
</dbReference>
<dbReference type="GeneID" id="28858555"/>
<dbReference type="Proteomes" id="UP000078397">
    <property type="component" value="Unassembled WGS sequence"/>
</dbReference>
<evidence type="ECO:0000259" key="2">
    <source>
        <dbReference type="PROSITE" id="PS51186"/>
    </source>
</evidence>
<dbReference type="OrthoDB" id="41238at2759"/>
<reference evidence="3 4" key="1">
    <citation type="journal article" date="2016" name="PLoS Pathog.">
        <title>Biosynthesis of antibiotic leucinostatins in bio-control fungus Purpureocillium lilacinum and their inhibition on phytophthora revealed by genome mining.</title>
        <authorList>
            <person name="Wang G."/>
            <person name="Liu Z."/>
            <person name="Lin R."/>
            <person name="Li E."/>
            <person name="Mao Z."/>
            <person name="Ling J."/>
            <person name="Yang Y."/>
            <person name="Yin W.B."/>
            <person name="Xie B."/>
        </authorList>
    </citation>
    <scope>NUCLEOTIDE SEQUENCE [LARGE SCALE GENOMIC DNA]</scope>
    <source>
        <strain evidence="3">170</strain>
    </source>
</reference>
<dbReference type="InterPro" id="IPR051908">
    <property type="entry name" value="Ribosomal_N-acetyltransferase"/>
</dbReference>
<organism evidence="3 4">
    <name type="scientific">Pochonia chlamydosporia 170</name>
    <dbReference type="NCBI Taxonomy" id="1380566"/>
    <lineage>
        <taxon>Eukaryota</taxon>
        <taxon>Fungi</taxon>
        <taxon>Dikarya</taxon>
        <taxon>Ascomycota</taxon>
        <taxon>Pezizomycotina</taxon>
        <taxon>Sordariomycetes</taxon>
        <taxon>Hypocreomycetidae</taxon>
        <taxon>Hypocreales</taxon>
        <taxon>Clavicipitaceae</taxon>
        <taxon>Pochonia</taxon>
    </lineage>
</organism>
<dbReference type="SUPFAM" id="SSF55729">
    <property type="entry name" value="Acyl-CoA N-acyltransferases (Nat)"/>
    <property type="match status" value="1"/>
</dbReference>
<dbReference type="PANTHER" id="PTHR43441:SF2">
    <property type="entry name" value="FAMILY ACETYLTRANSFERASE, PUTATIVE (AFU_ORTHOLOGUE AFUA_7G00850)-RELATED"/>
    <property type="match status" value="1"/>
</dbReference>
<evidence type="ECO:0000256" key="1">
    <source>
        <dbReference type="SAM" id="MobiDB-lite"/>
    </source>
</evidence>
<evidence type="ECO:0000313" key="4">
    <source>
        <dbReference type="Proteomes" id="UP000078397"/>
    </source>
</evidence>
<name>A0A179F362_METCM</name>
<dbReference type="InterPro" id="IPR016181">
    <property type="entry name" value="Acyl_CoA_acyltransferase"/>
</dbReference>
<dbReference type="Gene3D" id="3.40.630.30">
    <property type="match status" value="1"/>
</dbReference>
<protein>
    <submittedName>
        <fullName evidence="3">GNAT family acetyltransferase</fullName>
    </submittedName>
</protein>
<dbReference type="GO" id="GO:1990189">
    <property type="term" value="F:protein N-terminal-serine acetyltransferase activity"/>
    <property type="evidence" value="ECO:0007669"/>
    <property type="project" value="TreeGrafter"/>
</dbReference>
<feature type="region of interest" description="Disordered" evidence="1">
    <location>
        <begin position="1"/>
        <end position="26"/>
    </location>
</feature>
<comment type="caution">
    <text evidence="3">The sequence shown here is derived from an EMBL/GenBank/DDBJ whole genome shotgun (WGS) entry which is preliminary data.</text>
</comment>
<dbReference type="FunFam" id="3.40.630.30:FF:000047">
    <property type="entry name" value="Acetyltransferase, GNAT family"/>
    <property type="match status" value="1"/>
</dbReference>
<keyword evidence="4" id="KW-1185">Reference proteome</keyword>
<dbReference type="KEGG" id="pchm:VFPPC_16808"/>
<dbReference type="AlphaFoldDB" id="A0A179F362"/>
<feature type="domain" description="N-acetyltransferase" evidence="2">
    <location>
        <begin position="39"/>
        <end position="190"/>
    </location>
</feature>
<evidence type="ECO:0000313" key="3">
    <source>
        <dbReference type="EMBL" id="OAQ59847.1"/>
    </source>
</evidence>
<sequence>MSLPVGPKVSPREAKQPPHKPLLGHTTSLVPLEPSHAASLFKHLGGPENFPRWTYMLTSGFPTLSDCERDIALWSQDNLSDRLYYTVLSGPASDPASEPVGMMCYLAIVPLHRRLEIGSVILSAALQQTRSATEAFYLLIKHAFEDLGYLRVEWKANNLNKASLKAAERLGFKFEGVFRKHMVIKGRQRDTAWFSITDEEWDGVKTGFERWLADDNFDEAGRQKKGLKECRDVA</sequence>
<dbReference type="PANTHER" id="PTHR43441">
    <property type="entry name" value="RIBOSOMAL-PROTEIN-SERINE ACETYLTRANSFERASE"/>
    <property type="match status" value="1"/>
</dbReference>
<dbReference type="PROSITE" id="PS51186">
    <property type="entry name" value="GNAT"/>
    <property type="match status" value="1"/>
</dbReference>
<dbReference type="EMBL" id="LSBJ02000004">
    <property type="protein sequence ID" value="OAQ59847.1"/>
    <property type="molecule type" value="Genomic_DNA"/>
</dbReference>
<gene>
    <name evidence="3" type="ORF">VFPPC_16808</name>
</gene>
<accession>A0A179F362</accession>